<evidence type="ECO:0008006" key="2">
    <source>
        <dbReference type="Google" id="ProtNLM"/>
    </source>
</evidence>
<proteinExistence type="predicted"/>
<reference evidence="1" key="1">
    <citation type="journal article" date="2015" name="Proc. Natl. Acad. Sci. U.S.A.">
        <title>Networks of energetic and metabolic interactions define dynamics in microbial communities.</title>
        <authorList>
            <person name="Embree M."/>
            <person name="Liu J.K."/>
            <person name="Al-Bassam M.M."/>
            <person name="Zengler K."/>
        </authorList>
    </citation>
    <scope>NUCLEOTIDE SEQUENCE</scope>
</reference>
<organism evidence="1">
    <name type="scientific">hydrocarbon metagenome</name>
    <dbReference type="NCBI Taxonomy" id="938273"/>
    <lineage>
        <taxon>unclassified sequences</taxon>
        <taxon>metagenomes</taxon>
        <taxon>ecological metagenomes</taxon>
    </lineage>
</organism>
<gene>
    <name evidence="1" type="ORF">ASZ90_017780</name>
</gene>
<protein>
    <recommendedName>
        <fullName evidence="2">Transposase</fullName>
    </recommendedName>
</protein>
<comment type="caution">
    <text evidence="1">The sequence shown here is derived from an EMBL/GenBank/DDBJ whole genome shotgun (WGS) entry which is preliminary data.</text>
</comment>
<accession>A0A0W8E832</accession>
<dbReference type="AlphaFoldDB" id="A0A0W8E832"/>
<evidence type="ECO:0000313" key="1">
    <source>
        <dbReference type="EMBL" id="KUG04799.1"/>
    </source>
</evidence>
<dbReference type="EMBL" id="LNQE01001839">
    <property type="protein sequence ID" value="KUG04799.1"/>
    <property type="molecule type" value="Genomic_DNA"/>
</dbReference>
<name>A0A0W8E832_9ZZZZ</name>
<sequence length="37" mass="4280">MIALCTRPGSAKDIAREYAVTREALYNWKKDLVRRIA</sequence>